<name>A0A1M5XPB0_9FIRM</name>
<evidence type="ECO:0000313" key="5">
    <source>
        <dbReference type="Proteomes" id="UP000183995"/>
    </source>
</evidence>
<dbReference type="InterPro" id="IPR029039">
    <property type="entry name" value="Flavoprotein-like_sf"/>
</dbReference>
<dbReference type="PANTHER" id="PTHR43278">
    <property type="entry name" value="NAD(P)H-DEPENDENT FMN-CONTAINING OXIDOREDUCTASE YWQN-RELATED"/>
    <property type="match status" value="1"/>
</dbReference>
<dbReference type="RefSeq" id="WP_073078187.1">
    <property type="nucleotide sequence ID" value="NZ_FQXV01000006.1"/>
</dbReference>
<keyword evidence="1" id="KW-0285">Flavoprotein</keyword>
<protein>
    <submittedName>
        <fullName evidence="4">Multimeric flavodoxin WrbA</fullName>
    </submittedName>
</protein>
<evidence type="ECO:0000259" key="3">
    <source>
        <dbReference type="Pfam" id="PF03358"/>
    </source>
</evidence>
<dbReference type="Gene3D" id="3.40.50.360">
    <property type="match status" value="1"/>
</dbReference>
<dbReference type="PANTHER" id="PTHR43278:SF2">
    <property type="entry name" value="IRON-SULFUR FLAVOPROTEIN"/>
    <property type="match status" value="1"/>
</dbReference>
<reference evidence="4 5" key="1">
    <citation type="submission" date="2016-11" db="EMBL/GenBank/DDBJ databases">
        <authorList>
            <person name="Jaros S."/>
            <person name="Januszkiewicz K."/>
            <person name="Wedrychowicz H."/>
        </authorList>
    </citation>
    <scope>NUCLEOTIDE SEQUENCE [LARGE SCALE GENOMIC DNA]</scope>
    <source>
        <strain evidence="4 5">DSM 10068</strain>
    </source>
</reference>
<sequence length="265" mass="29749">MKVLAIIGSPRKKGNTYHVVGQIRENMLRADPDIDFEYLFLRDSNLQMCTGCFVCIARGEDSCPLKDDRDLIRAKLSEADGLIFAAPGYAMGVPGLMKNFIDRFAYTCHRPCFFDKTILAVTTIGAARGMKQTLSQLAVLAGGGRVMKLGVTMPPIPMTGAARAKRKIDKASAAFYDALKEQKKRLPAIEDWGWFYAFKTFCSVEAYQKACPADIAYYKDKAEYFYPLRGHYARRLLGKAFKGIFKLSIGLMVERPPLGRPFRRL</sequence>
<evidence type="ECO:0000256" key="2">
    <source>
        <dbReference type="ARBA" id="ARBA00022643"/>
    </source>
</evidence>
<dbReference type="GO" id="GO:0016491">
    <property type="term" value="F:oxidoreductase activity"/>
    <property type="evidence" value="ECO:0007669"/>
    <property type="project" value="InterPro"/>
</dbReference>
<evidence type="ECO:0000256" key="1">
    <source>
        <dbReference type="ARBA" id="ARBA00022630"/>
    </source>
</evidence>
<organism evidence="4 5">
    <name type="scientific">Sporobacter termitidis DSM 10068</name>
    <dbReference type="NCBI Taxonomy" id="1123282"/>
    <lineage>
        <taxon>Bacteria</taxon>
        <taxon>Bacillati</taxon>
        <taxon>Bacillota</taxon>
        <taxon>Clostridia</taxon>
        <taxon>Eubacteriales</taxon>
        <taxon>Oscillospiraceae</taxon>
        <taxon>Sporobacter</taxon>
    </lineage>
</organism>
<dbReference type="EMBL" id="FQXV01000006">
    <property type="protein sequence ID" value="SHI01569.1"/>
    <property type="molecule type" value="Genomic_DNA"/>
</dbReference>
<dbReference type="SUPFAM" id="SSF52218">
    <property type="entry name" value="Flavoproteins"/>
    <property type="match status" value="1"/>
</dbReference>
<dbReference type="Pfam" id="PF03358">
    <property type="entry name" value="FMN_red"/>
    <property type="match status" value="1"/>
</dbReference>
<gene>
    <name evidence="4" type="ORF">SAMN02745823_01914</name>
</gene>
<dbReference type="Proteomes" id="UP000183995">
    <property type="component" value="Unassembled WGS sequence"/>
</dbReference>
<accession>A0A1M5XPB0</accession>
<dbReference type="OrthoDB" id="9790975at2"/>
<feature type="domain" description="NADPH-dependent FMN reductase-like" evidence="3">
    <location>
        <begin position="1"/>
        <end position="139"/>
    </location>
</feature>
<keyword evidence="5" id="KW-1185">Reference proteome</keyword>
<dbReference type="InterPro" id="IPR005025">
    <property type="entry name" value="FMN_Rdtase-like_dom"/>
</dbReference>
<keyword evidence="2" id="KW-0288">FMN</keyword>
<dbReference type="AlphaFoldDB" id="A0A1M5XPB0"/>
<dbReference type="InterPro" id="IPR051796">
    <property type="entry name" value="ISF_SsuE-like"/>
</dbReference>
<dbReference type="STRING" id="1123282.SAMN02745823_01914"/>
<proteinExistence type="predicted"/>
<evidence type="ECO:0000313" key="4">
    <source>
        <dbReference type="EMBL" id="SHI01569.1"/>
    </source>
</evidence>